<dbReference type="InterPro" id="IPR011006">
    <property type="entry name" value="CheY-like_superfamily"/>
</dbReference>
<dbReference type="Pfam" id="PF02518">
    <property type="entry name" value="HATPase_c"/>
    <property type="match status" value="1"/>
</dbReference>
<keyword evidence="7" id="KW-0808">Transferase</keyword>
<comment type="catalytic activity">
    <reaction evidence="1">
        <text>ATP + protein L-histidine = ADP + protein N-phospho-L-histidine.</text>
        <dbReference type="EC" id="2.7.13.3"/>
    </reaction>
</comment>
<dbReference type="InterPro" id="IPR004358">
    <property type="entry name" value="Sig_transdc_His_kin-like_C"/>
</dbReference>
<sequence length="825" mass="93593">MFSALVVAAYISYESFTKLQRASNTISQPDYKIKQIDRILIAVSKTENTLQEYTVSKTEDKEDKLKEYYKQVANVKQIIESLESETQNEEYTLDSVLTLLKTKLVNFEDFVDIKQQRDKFDFYDQALKELEGEVLALASKKDTPHFLTDTARQNVIVREDKGKWLRKMAPLFFKDREKEENNELNEEGEENETITLAPDSVKHLLRQVRNNQARLQKVVDQRELTYLQNNAQVIGSIYDLVDQLKQREQARSQERVEEARTAMNDAIIRIAIILVVAFLSTIVIVYLILADITRSDFYRSKLVAAKSRAERLARVKEDFLANMSHEIRTPLTAILGFTEQLQFSKLDEQQKDHVKALDSSSKHLLALVNDILDFSKIEANKISFEQEPFDVVTIILEVKRDLQLLANQKQLNLRHEIQGEELRYIVGDAFRLKQVLYNLVSNALKFTHEGEVVIAAHLQPTLNQQTQLTLEVRDTGIGIPKEKQNSIFNAFHQSDVSTTRKYGGTGLGLAICKRLIKGQGGKIELDSQEGVGSIFRVMLTCAPASAPVEEPVIVQGVESQIMFTEGEALVIDDNPLNGTLLDLALKGRGITAVYCSSGREGLAAAEDQVFDIIFCDLHMPEMDGAQVVKELKNNPMVQAYETPIIAFTANVQSEDRKHFEEIGVHDFLLKPFNQAQLDELLRKHLPEAEFNVEELLADTSELIETPDSFSLERIKQFTGDDLDALIAYLETFITTAEQSAQRLEVALEEKSLEETSFHAHKLVSQVELLQEQQLASRLKYLEQAADSSSWNDEFAQQLKGAIVLIEQLIQNMQSTVQELKSATVD</sequence>
<dbReference type="PRINTS" id="PR00344">
    <property type="entry name" value="BCTRLSENSOR"/>
</dbReference>
<evidence type="ECO:0000256" key="9">
    <source>
        <dbReference type="ARBA" id="ARBA00022777"/>
    </source>
</evidence>
<evidence type="ECO:0000256" key="3">
    <source>
        <dbReference type="ARBA" id="ARBA00012438"/>
    </source>
</evidence>
<dbReference type="InterPro" id="IPR003594">
    <property type="entry name" value="HATPase_dom"/>
</dbReference>
<feature type="modified residue" description="Phosphohistidine" evidence="13">
    <location>
        <position position="760"/>
    </location>
</feature>
<evidence type="ECO:0000256" key="8">
    <source>
        <dbReference type="ARBA" id="ARBA00022692"/>
    </source>
</evidence>
<dbReference type="InterPro" id="IPR005467">
    <property type="entry name" value="His_kinase_dom"/>
</dbReference>
<dbReference type="PANTHER" id="PTHR43047:SF64">
    <property type="entry name" value="HISTIDINE KINASE CONTAINING CHEY-HOMOLOGOUS RECEIVER DOMAIN AND PAS DOMAIN-RELATED"/>
    <property type="match status" value="1"/>
</dbReference>
<dbReference type="Pfam" id="PF00512">
    <property type="entry name" value="HisKA"/>
    <property type="match status" value="1"/>
</dbReference>
<dbReference type="CDD" id="cd16922">
    <property type="entry name" value="HATPase_EvgS-ArcB-TorS-like"/>
    <property type="match status" value="1"/>
</dbReference>
<evidence type="ECO:0000256" key="14">
    <source>
        <dbReference type="PROSITE-ProRule" id="PRU00169"/>
    </source>
</evidence>
<evidence type="ECO:0000259" key="16">
    <source>
        <dbReference type="PROSITE" id="PS50109"/>
    </source>
</evidence>
<evidence type="ECO:0000256" key="13">
    <source>
        <dbReference type="PROSITE-ProRule" id="PRU00110"/>
    </source>
</evidence>
<dbReference type="SMART" id="SM00388">
    <property type="entry name" value="HisKA"/>
    <property type="match status" value="1"/>
</dbReference>
<dbReference type="GO" id="GO:0005886">
    <property type="term" value="C:plasma membrane"/>
    <property type="evidence" value="ECO:0007669"/>
    <property type="project" value="UniProtKB-SubCell"/>
</dbReference>
<dbReference type="EMBL" id="CP120682">
    <property type="protein sequence ID" value="WKN35140.1"/>
    <property type="molecule type" value="Genomic_DNA"/>
</dbReference>
<keyword evidence="4" id="KW-1003">Cell membrane</keyword>
<comment type="subcellular location">
    <subcellularLocation>
        <location evidence="2">Cell inner membrane</location>
        <topology evidence="2">Multi-pass membrane protein</topology>
    </subcellularLocation>
</comment>
<keyword evidence="10 19" id="KW-0547">Nucleotide-binding</keyword>
<dbReference type="Gene3D" id="3.30.565.10">
    <property type="entry name" value="Histidine kinase-like ATPase, C-terminal domain"/>
    <property type="match status" value="1"/>
</dbReference>
<keyword evidence="10 19" id="KW-0067">ATP-binding</keyword>
<dbReference type="InterPro" id="IPR036097">
    <property type="entry name" value="HisK_dim/P_sf"/>
</dbReference>
<keyword evidence="6 14" id="KW-0597">Phosphoprotein</keyword>
<dbReference type="PROSITE" id="PS50110">
    <property type="entry name" value="RESPONSE_REGULATORY"/>
    <property type="match status" value="1"/>
</dbReference>
<feature type="modified residue" description="4-aspartylphosphate" evidence="14">
    <location>
        <position position="616"/>
    </location>
</feature>
<dbReference type="SUPFAM" id="SSF47226">
    <property type="entry name" value="Histidine-containing phosphotransfer domain, HPT domain"/>
    <property type="match status" value="1"/>
</dbReference>
<evidence type="ECO:0000313" key="19">
    <source>
        <dbReference type="EMBL" id="WKN35140.1"/>
    </source>
</evidence>
<keyword evidence="12 15" id="KW-0472">Membrane</keyword>
<dbReference type="AlphaFoldDB" id="A0AA49JFK1"/>
<evidence type="ECO:0000256" key="12">
    <source>
        <dbReference type="ARBA" id="ARBA00023136"/>
    </source>
</evidence>
<evidence type="ECO:0000256" key="2">
    <source>
        <dbReference type="ARBA" id="ARBA00004429"/>
    </source>
</evidence>
<dbReference type="PROSITE" id="PS50109">
    <property type="entry name" value="HIS_KIN"/>
    <property type="match status" value="1"/>
</dbReference>
<dbReference type="SMART" id="SM00387">
    <property type="entry name" value="HATPase_c"/>
    <property type="match status" value="1"/>
</dbReference>
<evidence type="ECO:0000256" key="1">
    <source>
        <dbReference type="ARBA" id="ARBA00000085"/>
    </source>
</evidence>
<dbReference type="Gene3D" id="1.10.287.130">
    <property type="match status" value="1"/>
</dbReference>
<dbReference type="SMART" id="SM00448">
    <property type="entry name" value="REC"/>
    <property type="match status" value="1"/>
</dbReference>
<evidence type="ECO:0000256" key="11">
    <source>
        <dbReference type="ARBA" id="ARBA00022989"/>
    </source>
</evidence>
<dbReference type="InterPro" id="IPR036890">
    <property type="entry name" value="HATPase_C_sf"/>
</dbReference>
<organism evidence="19">
    <name type="scientific">Roseihalotalea indica</name>
    <dbReference type="NCBI Taxonomy" id="2867963"/>
    <lineage>
        <taxon>Bacteria</taxon>
        <taxon>Pseudomonadati</taxon>
        <taxon>Bacteroidota</taxon>
        <taxon>Cytophagia</taxon>
        <taxon>Cytophagales</taxon>
        <taxon>Catalimonadaceae</taxon>
        <taxon>Roseihalotalea</taxon>
    </lineage>
</organism>
<dbReference type="Gene3D" id="1.20.120.160">
    <property type="entry name" value="HPT domain"/>
    <property type="match status" value="1"/>
</dbReference>
<evidence type="ECO:0000256" key="15">
    <source>
        <dbReference type="SAM" id="Phobius"/>
    </source>
</evidence>
<dbReference type="SUPFAM" id="SSF55874">
    <property type="entry name" value="ATPase domain of HSP90 chaperone/DNA topoisomerase II/histidine kinase"/>
    <property type="match status" value="1"/>
</dbReference>
<dbReference type="PANTHER" id="PTHR43047">
    <property type="entry name" value="TWO-COMPONENT HISTIDINE PROTEIN KINASE"/>
    <property type="match status" value="1"/>
</dbReference>
<keyword evidence="5" id="KW-0997">Cell inner membrane</keyword>
<dbReference type="EC" id="2.7.13.3" evidence="3"/>
<reference evidence="19" key="1">
    <citation type="journal article" date="2023" name="Comput. Struct. Biotechnol. J.">
        <title>Discovery of a novel marine Bacteroidetes with a rich repertoire of carbohydrate-active enzymes.</title>
        <authorList>
            <person name="Chen B."/>
            <person name="Liu G."/>
            <person name="Chen Q."/>
            <person name="Wang H."/>
            <person name="Liu L."/>
            <person name="Tang K."/>
        </authorList>
    </citation>
    <scope>NUCLEOTIDE SEQUENCE</scope>
    <source>
        <strain evidence="19">TK19036</strain>
    </source>
</reference>
<dbReference type="InterPro" id="IPR008207">
    <property type="entry name" value="Sig_transdc_His_kin_Hpt_dom"/>
</dbReference>
<feature type="domain" description="Histidine kinase" evidence="16">
    <location>
        <begin position="322"/>
        <end position="543"/>
    </location>
</feature>
<dbReference type="Gene3D" id="3.40.50.2300">
    <property type="match status" value="1"/>
</dbReference>
<feature type="domain" description="HPt" evidence="18">
    <location>
        <begin position="721"/>
        <end position="825"/>
    </location>
</feature>
<dbReference type="GO" id="GO:0000155">
    <property type="term" value="F:phosphorelay sensor kinase activity"/>
    <property type="evidence" value="ECO:0007669"/>
    <property type="project" value="InterPro"/>
</dbReference>
<evidence type="ECO:0000256" key="7">
    <source>
        <dbReference type="ARBA" id="ARBA00022679"/>
    </source>
</evidence>
<evidence type="ECO:0000259" key="18">
    <source>
        <dbReference type="PROSITE" id="PS50894"/>
    </source>
</evidence>
<proteinExistence type="predicted"/>
<name>A0AA49JFK1_9BACT</name>
<accession>A0AA49JFK1</accession>
<dbReference type="Pfam" id="PF00072">
    <property type="entry name" value="Response_reg"/>
    <property type="match status" value="1"/>
</dbReference>
<dbReference type="CDD" id="cd17546">
    <property type="entry name" value="REC_hyHK_CKI1_RcsC-like"/>
    <property type="match status" value="1"/>
</dbReference>
<reference evidence="19" key="2">
    <citation type="journal article" date="2024" name="Antonie Van Leeuwenhoek">
        <title>Roseihalotalea indica gen. nov., sp. nov., a halophilic Bacteroidetes from mesopelagic Southwest Indian Ocean with higher carbohydrate metabolic potential.</title>
        <authorList>
            <person name="Chen B."/>
            <person name="Zhang M."/>
            <person name="Lin D."/>
            <person name="Ye J."/>
            <person name="Tang K."/>
        </authorList>
    </citation>
    <scope>NUCLEOTIDE SEQUENCE</scope>
    <source>
        <strain evidence="19">TK19036</strain>
    </source>
</reference>
<dbReference type="PROSITE" id="PS50894">
    <property type="entry name" value="HPT"/>
    <property type="match status" value="1"/>
</dbReference>
<dbReference type="SUPFAM" id="SSF47384">
    <property type="entry name" value="Homodimeric domain of signal transducing histidine kinase"/>
    <property type="match status" value="1"/>
</dbReference>
<dbReference type="SUPFAM" id="SSF52172">
    <property type="entry name" value="CheY-like"/>
    <property type="match status" value="1"/>
</dbReference>
<dbReference type="InterPro" id="IPR003661">
    <property type="entry name" value="HisK_dim/P_dom"/>
</dbReference>
<gene>
    <name evidence="19" type="ORF">K4G66_22445</name>
</gene>
<evidence type="ECO:0000256" key="5">
    <source>
        <dbReference type="ARBA" id="ARBA00022519"/>
    </source>
</evidence>
<feature type="transmembrane region" description="Helical" evidence="15">
    <location>
        <begin position="266"/>
        <end position="289"/>
    </location>
</feature>
<evidence type="ECO:0000256" key="4">
    <source>
        <dbReference type="ARBA" id="ARBA00022475"/>
    </source>
</evidence>
<keyword evidence="9" id="KW-0418">Kinase</keyword>
<dbReference type="CDD" id="cd00082">
    <property type="entry name" value="HisKA"/>
    <property type="match status" value="1"/>
</dbReference>
<keyword evidence="11 15" id="KW-1133">Transmembrane helix</keyword>
<dbReference type="GO" id="GO:0005524">
    <property type="term" value="F:ATP binding"/>
    <property type="evidence" value="ECO:0007669"/>
    <property type="project" value="UniProtKB-KW"/>
</dbReference>
<dbReference type="InterPro" id="IPR001789">
    <property type="entry name" value="Sig_transdc_resp-reg_receiver"/>
</dbReference>
<dbReference type="InterPro" id="IPR036641">
    <property type="entry name" value="HPT_dom_sf"/>
</dbReference>
<feature type="domain" description="Response regulatory" evidence="17">
    <location>
        <begin position="567"/>
        <end position="685"/>
    </location>
</feature>
<evidence type="ECO:0000256" key="6">
    <source>
        <dbReference type="ARBA" id="ARBA00022553"/>
    </source>
</evidence>
<evidence type="ECO:0000256" key="10">
    <source>
        <dbReference type="ARBA" id="ARBA00022840"/>
    </source>
</evidence>
<evidence type="ECO:0000259" key="17">
    <source>
        <dbReference type="PROSITE" id="PS50110"/>
    </source>
</evidence>
<keyword evidence="8 15" id="KW-0812">Transmembrane</keyword>
<protein>
    <recommendedName>
        <fullName evidence="3">histidine kinase</fullName>
        <ecNumber evidence="3">2.7.13.3</ecNumber>
    </recommendedName>
</protein>
<dbReference type="FunFam" id="3.30.565.10:FF:000010">
    <property type="entry name" value="Sensor histidine kinase RcsC"/>
    <property type="match status" value="1"/>
</dbReference>